<dbReference type="InterPro" id="IPR018060">
    <property type="entry name" value="HTH_AraC"/>
</dbReference>
<dbReference type="InterPro" id="IPR009057">
    <property type="entry name" value="Homeodomain-like_sf"/>
</dbReference>
<gene>
    <name evidence="5" type="primary">nphR_1</name>
    <name evidence="5" type="ORF">VVAX_01947</name>
</gene>
<keyword evidence="3" id="KW-0804">Transcription</keyword>
<keyword evidence="1" id="KW-0805">Transcription regulation</keyword>
<dbReference type="GO" id="GO:0043565">
    <property type="term" value="F:sequence-specific DNA binding"/>
    <property type="evidence" value="ECO:0007669"/>
    <property type="project" value="InterPro"/>
</dbReference>
<dbReference type="InterPro" id="IPR020449">
    <property type="entry name" value="Tscrpt_reg_AraC-type_HTH"/>
</dbReference>
<organism evidence="5">
    <name type="scientific">Variovorax paradoxus</name>
    <dbReference type="NCBI Taxonomy" id="34073"/>
    <lineage>
        <taxon>Bacteria</taxon>
        <taxon>Pseudomonadati</taxon>
        <taxon>Pseudomonadota</taxon>
        <taxon>Betaproteobacteria</taxon>
        <taxon>Burkholderiales</taxon>
        <taxon>Comamonadaceae</taxon>
        <taxon>Variovorax</taxon>
    </lineage>
</organism>
<dbReference type="InterPro" id="IPR018062">
    <property type="entry name" value="HTH_AraC-typ_CS"/>
</dbReference>
<dbReference type="GO" id="GO:0003700">
    <property type="term" value="F:DNA-binding transcription factor activity"/>
    <property type="evidence" value="ECO:0007669"/>
    <property type="project" value="InterPro"/>
</dbReference>
<evidence type="ECO:0000313" key="5">
    <source>
        <dbReference type="EMBL" id="CAA2102819.1"/>
    </source>
</evidence>
<dbReference type="PRINTS" id="PR00032">
    <property type="entry name" value="HTHARAC"/>
</dbReference>
<dbReference type="InterPro" id="IPR035418">
    <property type="entry name" value="AraC-bd_2"/>
</dbReference>
<accession>A0A679J006</accession>
<proteinExistence type="predicted"/>
<dbReference type="PANTHER" id="PTHR46796">
    <property type="entry name" value="HTH-TYPE TRANSCRIPTIONAL ACTIVATOR RHAS-RELATED"/>
    <property type="match status" value="1"/>
</dbReference>
<reference evidence="5" key="1">
    <citation type="submission" date="2019-12" db="EMBL/GenBank/DDBJ databases">
        <authorList>
            <person name="Cremers G."/>
        </authorList>
    </citation>
    <scope>NUCLEOTIDE SEQUENCE</scope>
    <source>
        <strain evidence="5">Vvax</strain>
    </source>
</reference>
<keyword evidence="2" id="KW-0238">DNA-binding</keyword>
<dbReference type="PANTHER" id="PTHR46796:SF6">
    <property type="entry name" value="ARAC SUBFAMILY"/>
    <property type="match status" value="1"/>
</dbReference>
<protein>
    <submittedName>
        <fullName evidence="5">Transcriptional activator NphR</fullName>
    </submittedName>
</protein>
<name>A0A679J006_VARPD</name>
<dbReference type="PROSITE" id="PS01124">
    <property type="entry name" value="HTH_ARAC_FAMILY_2"/>
    <property type="match status" value="1"/>
</dbReference>
<feature type="domain" description="HTH araC/xylS-type" evidence="4">
    <location>
        <begin position="234"/>
        <end position="332"/>
    </location>
</feature>
<dbReference type="EMBL" id="LR743507">
    <property type="protein sequence ID" value="CAA2102819.1"/>
    <property type="molecule type" value="Genomic_DNA"/>
</dbReference>
<evidence type="ECO:0000259" key="4">
    <source>
        <dbReference type="PROSITE" id="PS01124"/>
    </source>
</evidence>
<sequence>MDSRDLETGVRSTLPSGLACSRFSVQAEPPARRLQSWRERVGHVMDVHPVPEHTDGSFHAAIDRYDIGDVVFTDCRSAAMRLERSLARISTDKVRNHALHVFLEGGVEDVSVRSLARQKEAPPSARVIALDMSQPVRMRRNDCRVLTFFVPASLVNDVFPDPDAIHGRVMQPDTPIARLALGQAATLGRDIARMSAPDAEAAVRASAQLLIAGFGKEARLSGGARAAARAAMFGHVRRYIQANLHRADLSPELVLAALHMPRPTLYRLFQHEGGLGAYIRHLRLRHAAHDLARYPHMLVTDVAYGVGFKSPSDFTRAFRRAYDVSPQEFRASSARAA</sequence>
<dbReference type="AlphaFoldDB" id="A0A679J006"/>
<dbReference type="Pfam" id="PF14525">
    <property type="entry name" value="AraC_binding_2"/>
    <property type="match status" value="1"/>
</dbReference>
<dbReference type="Pfam" id="PF12833">
    <property type="entry name" value="HTH_18"/>
    <property type="match status" value="1"/>
</dbReference>
<dbReference type="InterPro" id="IPR050204">
    <property type="entry name" value="AraC_XylS_family_regulators"/>
</dbReference>
<dbReference type="RefSeq" id="WP_339089640.1">
    <property type="nucleotide sequence ID" value="NZ_LR743507.1"/>
</dbReference>
<dbReference type="SUPFAM" id="SSF46689">
    <property type="entry name" value="Homeodomain-like"/>
    <property type="match status" value="1"/>
</dbReference>
<evidence type="ECO:0000256" key="1">
    <source>
        <dbReference type="ARBA" id="ARBA00023015"/>
    </source>
</evidence>
<evidence type="ECO:0000256" key="3">
    <source>
        <dbReference type="ARBA" id="ARBA00023163"/>
    </source>
</evidence>
<evidence type="ECO:0000256" key="2">
    <source>
        <dbReference type="ARBA" id="ARBA00023125"/>
    </source>
</evidence>
<dbReference type="Gene3D" id="1.10.10.60">
    <property type="entry name" value="Homeodomain-like"/>
    <property type="match status" value="1"/>
</dbReference>
<dbReference type="PROSITE" id="PS00041">
    <property type="entry name" value="HTH_ARAC_FAMILY_1"/>
    <property type="match status" value="1"/>
</dbReference>
<dbReference type="SMART" id="SM00342">
    <property type="entry name" value="HTH_ARAC"/>
    <property type="match status" value="1"/>
</dbReference>